<keyword evidence="2" id="KW-0418">Kinase</keyword>
<keyword evidence="2" id="KW-0808">Transferase</keyword>
<dbReference type="InterPro" id="IPR011009">
    <property type="entry name" value="Kinase-like_dom_sf"/>
</dbReference>
<feature type="domain" description="Aminoglycoside phosphotransferase" evidence="1">
    <location>
        <begin position="153"/>
        <end position="205"/>
    </location>
</feature>
<dbReference type="Gene3D" id="3.30.200.20">
    <property type="entry name" value="Phosphorylase Kinase, domain 1"/>
    <property type="match status" value="1"/>
</dbReference>
<dbReference type="OrthoDB" id="2906425at2759"/>
<dbReference type="CDD" id="cd05120">
    <property type="entry name" value="APH_ChoK_like"/>
    <property type="match status" value="1"/>
</dbReference>
<evidence type="ECO:0000259" key="1">
    <source>
        <dbReference type="Pfam" id="PF01636"/>
    </source>
</evidence>
<organism evidence="2 3">
    <name type="scientific">Coniochaeta ligniaria NRRL 30616</name>
    <dbReference type="NCBI Taxonomy" id="1408157"/>
    <lineage>
        <taxon>Eukaryota</taxon>
        <taxon>Fungi</taxon>
        <taxon>Dikarya</taxon>
        <taxon>Ascomycota</taxon>
        <taxon>Pezizomycotina</taxon>
        <taxon>Sordariomycetes</taxon>
        <taxon>Sordariomycetidae</taxon>
        <taxon>Coniochaetales</taxon>
        <taxon>Coniochaetaceae</taxon>
        <taxon>Coniochaeta</taxon>
    </lineage>
</organism>
<dbReference type="InParanoid" id="A0A1J7JVJ2"/>
<gene>
    <name evidence="2" type="ORF">CONLIGDRAFT_677780</name>
</gene>
<dbReference type="EMBL" id="KV875094">
    <property type="protein sequence ID" value="OIW34064.1"/>
    <property type="molecule type" value="Genomic_DNA"/>
</dbReference>
<name>A0A1J7JVJ2_9PEZI</name>
<reference evidence="2 3" key="1">
    <citation type="submission" date="2016-10" db="EMBL/GenBank/DDBJ databases">
        <title>Draft genome sequence of Coniochaeta ligniaria NRRL30616, a lignocellulolytic fungus for bioabatement of inhibitors in plant biomass hydrolysates.</title>
        <authorList>
            <consortium name="DOE Joint Genome Institute"/>
            <person name="Jimenez D.J."/>
            <person name="Hector R.E."/>
            <person name="Riley R."/>
            <person name="Sun H."/>
            <person name="Grigoriev I.V."/>
            <person name="Van Elsas J.D."/>
            <person name="Nichols N.N."/>
        </authorList>
    </citation>
    <scope>NUCLEOTIDE SEQUENCE [LARGE SCALE GENOMIC DNA]</scope>
    <source>
        <strain evidence="2 3">NRRL 30616</strain>
    </source>
</reference>
<evidence type="ECO:0000313" key="3">
    <source>
        <dbReference type="Proteomes" id="UP000182658"/>
    </source>
</evidence>
<feature type="domain" description="Aminoglycoside phosphotransferase" evidence="1">
    <location>
        <begin position="55"/>
        <end position="132"/>
    </location>
</feature>
<accession>A0A1J7JVJ2</accession>
<dbReference type="STRING" id="1408157.A0A1J7JVJ2"/>
<dbReference type="PANTHER" id="PTHR21310:SF15">
    <property type="entry name" value="AMINOGLYCOSIDE PHOSPHOTRANSFERASE DOMAIN-CONTAINING PROTEIN"/>
    <property type="match status" value="1"/>
</dbReference>
<dbReference type="InterPro" id="IPR002575">
    <property type="entry name" value="Aminoglycoside_PTrfase"/>
</dbReference>
<dbReference type="PANTHER" id="PTHR21310">
    <property type="entry name" value="AMINOGLYCOSIDE PHOSPHOTRANSFERASE-RELATED-RELATED"/>
    <property type="match status" value="1"/>
</dbReference>
<dbReference type="GO" id="GO:0016301">
    <property type="term" value="F:kinase activity"/>
    <property type="evidence" value="ECO:0007669"/>
    <property type="project" value="UniProtKB-KW"/>
</dbReference>
<sequence>MAPVTNQMLNERREKDCVSVTLERKYFQVGGTWIKRSLRPSEWQINPFAGTLVVPRFGRERLLNEAAAMRFIAANTSIPVPKLYACFEDDGAVYLVMEYVEGVSMAKLNADERKVVEKELEGYLEALRKLKSSLWGGPSGIVVPPYRVMVKVVRQEWKMRPKESKDLVYCHNDLSTHNVIVDPATLKVKAVIDWEYSGFYPAEFEGMYFRRPGPSVALEGEPNDEDHLVDIMLQNEAPHT</sequence>
<dbReference type="SUPFAM" id="SSF56112">
    <property type="entry name" value="Protein kinase-like (PK-like)"/>
    <property type="match status" value="1"/>
</dbReference>
<protein>
    <submittedName>
        <fullName evidence="2">Kinase-like protein</fullName>
    </submittedName>
</protein>
<dbReference type="AlphaFoldDB" id="A0A1J7JVJ2"/>
<dbReference type="Pfam" id="PF01636">
    <property type="entry name" value="APH"/>
    <property type="match status" value="2"/>
</dbReference>
<proteinExistence type="predicted"/>
<dbReference type="Gene3D" id="3.90.1200.10">
    <property type="match status" value="1"/>
</dbReference>
<evidence type="ECO:0000313" key="2">
    <source>
        <dbReference type="EMBL" id="OIW34064.1"/>
    </source>
</evidence>
<keyword evidence="3" id="KW-1185">Reference proteome</keyword>
<dbReference type="Proteomes" id="UP000182658">
    <property type="component" value="Unassembled WGS sequence"/>
</dbReference>
<dbReference type="InterPro" id="IPR051678">
    <property type="entry name" value="AGP_Transferase"/>
</dbReference>